<dbReference type="InterPro" id="IPR036514">
    <property type="entry name" value="SGNH_hydro_sf"/>
</dbReference>
<evidence type="ECO:0000313" key="2">
    <source>
        <dbReference type="Proteomes" id="UP000828390"/>
    </source>
</evidence>
<organism evidence="1 2">
    <name type="scientific">Dreissena polymorpha</name>
    <name type="common">Zebra mussel</name>
    <name type="synonym">Mytilus polymorpha</name>
    <dbReference type="NCBI Taxonomy" id="45954"/>
    <lineage>
        <taxon>Eukaryota</taxon>
        <taxon>Metazoa</taxon>
        <taxon>Spiralia</taxon>
        <taxon>Lophotrochozoa</taxon>
        <taxon>Mollusca</taxon>
        <taxon>Bivalvia</taxon>
        <taxon>Autobranchia</taxon>
        <taxon>Heteroconchia</taxon>
        <taxon>Euheterodonta</taxon>
        <taxon>Imparidentia</taxon>
        <taxon>Neoheterodontei</taxon>
        <taxon>Myida</taxon>
        <taxon>Dreissenoidea</taxon>
        <taxon>Dreissenidae</taxon>
        <taxon>Dreissena</taxon>
    </lineage>
</organism>
<dbReference type="Proteomes" id="UP000828390">
    <property type="component" value="Unassembled WGS sequence"/>
</dbReference>
<protein>
    <recommendedName>
        <fullName evidence="3">SGNH hydrolase-type esterase domain-containing protein</fullName>
    </recommendedName>
</protein>
<dbReference type="GO" id="GO:0016788">
    <property type="term" value="F:hydrolase activity, acting on ester bonds"/>
    <property type="evidence" value="ECO:0007669"/>
    <property type="project" value="InterPro"/>
</dbReference>
<dbReference type="Pfam" id="PF00657">
    <property type="entry name" value="Lipase_GDSL"/>
    <property type="match status" value="1"/>
</dbReference>
<name>A0A9D4RXU9_DREPO</name>
<proteinExistence type="predicted"/>
<dbReference type="InterPro" id="IPR001087">
    <property type="entry name" value="GDSL"/>
</dbReference>
<dbReference type="SUPFAM" id="SSF52266">
    <property type="entry name" value="SGNH hydrolase"/>
    <property type="match status" value="1"/>
</dbReference>
<accession>A0A9D4RXU9</accession>
<dbReference type="EMBL" id="JAIWYP010000001">
    <property type="protein sequence ID" value="KAH3882990.1"/>
    <property type="molecule type" value="Genomic_DNA"/>
</dbReference>
<evidence type="ECO:0000313" key="1">
    <source>
        <dbReference type="EMBL" id="KAH3882990.1"/>
    </source>
</evidence>
<reference evidence="1" key="2">
    <citation type="submission" date="2020-11" db="EMBL/GenBank/DDBJ databases">
        <authorList>
            <person name="McCartney M.A."/>
            <person name="Auch B."/>
            <person name="Kono T."/>
            <person name="Mallez S."/>
            <person name="Becker A."/>
            <person name="Gohl D.M."/>
            <person name="Silverstein K.A.T."/>
            <person name="Koren S."/>
            <person name="Bechman K.B."/>
            <person name="Herman A."/>
            <person name="Abrahante J.E."/>
            <person name="Garbe J."/>
        </authorList>
    </citation>
    <scope>NUCLEOTIDE SEQUENCE</scope>
    <source>
        <strain evidence="1">Duluth1</strain>
        <tissue evidence="1">Whole animal</tissue>
    </source>
</reference>
<evidence type="ECO:0008006" key="3">
    <source>
        <dbReference type="Google" id="ProtNLM"/>
    </source>
</evidence>
<sequence length="140" mass="15692">MTWAQFRHAVESNVLLNKAPNILSINLGGNDLANTSVIKLKNTINRELNYLRAALPDSVLAWIDILPRLTWNGAGVSDQVMDIKQKLINRWGWLRAKKFTKHKLVSVPIDSATPGFFRSDGVHLSDARPRTVWIAFATSS</sequence>
<gene>
    <name evidence="1" type="ORF">DPMN_006937</name>
</gene>
<dbReference type="AlphaFoldDB" id="A0A9D4RXU9"/>
<keyword evidence="2" id="KW-1185">Reference proteome</keyword>
<comment type="caution">
    <text evidence="1">The sequence shown here is derived from an EMBL/GenBank/DDBJ whole genome shotgun (WGS) entry which is preliminary data.</text>
</comment>
<dbReference type="Gene3D" id="3.40.50.1110">
    <property type="entry name" value="SGNH hydrolase"/>
    <property type="match status" value="1"/>
</dbReference>
<reference evidence="1" key="1">
    <citation type="journal article" date="2019" name="bioRxiv">
        <title>The Genome of the Zebra Mussel, Dreissena polymorpha: A Resource for Invasive Species Research.</title>
        <authorList>
            <person name="McCartney M.A."/>
            <person name="Auch B."/>
            <person name="Kono T."/>
            <person name="Mallez S."/>
            <person name="Zhang Y."/>
            <person name="Obille A."/>
            <person name="Becker A."/>
            <person name="Abrahante J.E."/>
            <person name="Garbe J."/>
            <person name="Badalamenti J.P."/>
            <person name="Herman A."/>
            <person name="Mangelson H."/>
            <person name="Liachko I."/>
            <person name="Sullivan S."/>
            <person name="Sone E.D."/>
            <person name="Koren S."/>
            <person name="Silverstein K.A.T."/>
            <person name="Beckman K.B."/>
            <person name="Gohl D.M."/>
        </authorList>
    </citation>
    <scope>NUCLEOTIDE SEQUENCE</scope>
    <source>
        <strain evidence="1">Duluth1</strain>
        <tissue evidence="1">Whole animal</tissue>
    </source>
</reference>